<evidence type="ECO:0000313" key="3">
    <source>
        <dbReference type="Proteomes" id="UP000579153"/>
    </source>
</evidence>
<sequence>MQLAAGRRQARTVAGSRVATAGRRPAQVAGRQTTVGLVLVLVLVAGPPVAAVSVRVAVPEPLAEVGLEPVLELLAVALLESIPELRAAAGPEPLVAAAVAGLPEARATMVSCWPRRLAAGGCRPVAAVKGVPGAGGPRRATARRTGRRATPTLESGRPKARSPRPMRSVVTGRSAVCGPSPKGRDPAEPADDVRQPRPMEVVRHPEVAVVVRRPGPKAAVRGLRRTAAARRQRPEVVVRRQGAKAAGWWLGPMAVGQCWGPRTIDWPTTARWTSGPTVDFRLLSLATGRPMARGGRGSSRVRDGVRRPLTGSFRCSPTWVCHPRSSG</sequence>
<name>A0A7W9G9X9_9ACTN</name>
<reference evidence="2 3" key="1">
    <citation type="submission" date="2020-08" db="EMBL/GenBank/DDBJ databases">
        <title>Sequencing the genomes of 1000 actinobacteria strains.</title>
        <authorList>
            <person name="Klenk H.-P."/>
        </authorList>
    </citation>
    <scope>NUCLEOTIDE SEQUENCE [LARGE SCALE GENOMIC DNA]</scope>
    <source>
        <strain evidence="2 3">DSM 45507</strain>
    </source>
</reference>
<gene>
    <name evidence="2" type="ORF">HD596_006569</name>
</gene>
<evidence type="ECO:0000256" key="1">
    <source>
        <dbReference type="SAM" id="MobiDB-lite"/>
    </source>
</evidence>
<comment type="caution">
    <text evidence="2">The sequence shown here is derived from an EMBL/GenBank/DDBJ whole genome shotgun (WGS) entry which is preliminary data.</text>
</comment>
<dbReference type="AlphaFoldDB" id="A0A7W9G9X9"/>
<feature type="region of interest" description="Disordered" evidence="1">
    <location>
        <begin position="130"/>
        <end position="196"/>
    </location>
</feature>
<dbReference type="EMBL" id="JACHMB010000001">
    <property type="protein sequence ID" value="MBB5779813.1"/>
    <property type="molecule type" value="Genomic_DNA"/>
</dbReference>
<proteinExistence type="predicted"/>
<organism evidence="2 3">
    <name type="scientific">Nonomuraea jabiensis</name>
    <dbReference type="NCBI Taxonomy" id="882448"/>
    <lineage>
        <taxon>Bacteria</taxon>
        <taxon>Bacillati</taxon>
        <taxon>Actinomycetota</taxon>
        <taxon>Actinomycetes</taxon>
        <taxon>Streptosporangiales</taxon>
        <taxon>Streptosporangiaceae</taxon>
        <taxon>Nonomuraea</taxon>
    </lineage>
</organism>
<feature type="compositionally biased region" description="Basic and acidic residues" evidence="1">
    <location>
        <begin position="182"/>
        <end position="196"/>
    </location>
</feature>
<dbReference type="Proteomes" id="UP000579153">
    <property type="component" value="Unassembled WGS sequence"/>
</dbReference>
<keyword evidence="3" id="KW-1185">Reference proteome</keyword>
<protein>
    <submittedName>
        <fullName evidence="2">Uncharacterized protein</fullName>
    </submittedName>
</protein>
<evidence type="ECO:0000313" key="2">
    <source>
        <dbReference type="EMBL" id="MBB5779813.1"/>
    </source>
</evidence>
<accession>A0A7W9G9X9</accession>